<dbReference type="Pfam" id="PF26345">
    <property type="entry name" value="ScoMcrA_N"/>
    <property type="match status" value="1"/>
</dbReference>
<dbReference type="InterPro" id="IPR002711">
    <property type="entry name" value="HNH"/>
</dbReference>
<dbReference type="InterPro" id="IPR058807">
    <property type="entry name" value="ScoMcrA_N"/>
</dbReference>
<evidence type="ECO:0008006" key="7">
    <source>
        <dbReference type="Google" id="ProtNLM"/>
    </source>
</evidence>
<dbReference type="CDD" id="cd00085">
    <property type="entry name" value="HNHc"/>
    <property type="match status" value="1"/>
</dbReference>
<name>A0ABN3JWT0_9ACTN</name>
<dbReference type="Proteomes" id="UP001501231">
    <property type="component" value="Unassembled WGS sequence"/>
</dbReference>
<sequence length="392" mass="43797">MDLSPITREAVLNAIAECDRLGRDRFLKEYGFDPARRYLLHYNGVYYDSKAIVGVAYRSVAGRPLSAREFSGGRQTVGRLLTRLGFEVVTDEPLPPLQRLVEQLKGLRVASSADGPARHQPITLLWALGRAAHRDPRLVSWNVAHVELRGLLHEYGQPRSRPRPEFPILALAHTDLWELHGHTGAVPAAHGEPLGWMEEHNPHSGLSPWAYDLAASSEEARAEAIAELGQRFFGGAIPPVLLNDVGLQPAHTSLPTRQDHSDFEAYRRLCRSVEAAEARGDHDRASRTTSERPVRSATAVKAVLMRSRGRCENPVCTGQPDDLTDRGEPILEVDHVEDRANWGRDHPSQMIALCPNCHAIKTRGQTRERLCRLLLTEARSRHTAWEAEARRC</sequence>
<dbReference type="Pfam" id="PF26340">
    <property type="entry name" value="DNA-SBD_ScoMcrA"/>
    <property type="match status" value="1"/>
</dbReference>
<dbReference type="Gene3D" id="1.10.30.50">
    <property type="match status" value="1"/>
</dbReference>
<dbReference type="InterPro" id="IPR003615">
    <property type="entry name" value="HNH_nuc"/>
</dbReference>
<feature type="domain" description="HNH" evidence="2">
    <location>
        <begin position="326"/>
        <end position="363"/>
    </location>
</feature>
<proteinExistence type="predicted"/>
<feature type="domain" description="ScoMcrA-like N-terminal head" evidence="4">
    <location>
        <begin position="5"/>
        <end position="89"/>
    </location>
</feature>
<evidence type="ECO:0000259" key="3">
    <source>
        <dbReference type="Pfam" id="PF26340"/>
    </source>
</evidence>
<feature type="region of interest" description="Disordered" evidence="1">
    <location>
        <begin position="277"/>
        <end position="298"/>
    </location>
</feature>
<dbReference type="EMBL" id="BAAARW010000026">
    <property type="protein sequence ID" value="GAA2442520.1"/>
    <property type="molecule type" value="Genomic_DNA"/>
</dbReference>
<evidence type="ECO:0000256" key="1">
    <source>
        <dbReference type="SAM" id="MobiDB-lite"/>
    </source>
</evidence>
<organism evidence="5 6">
    <name type="scientific">Actinomadura vinacea</name>
    <dbReference type="NCBI Taxonomy" id="115336"/>
    <lineage>
        <taxon>Bacteria</taxon>
        <taxon>Bacillati</taxon>
        <taxon>Actinomycetota</taxon>
        <taxon>Actinomycetes</taxon>
        <taxon>Streptosporangiales</taxon>
        <taxon>Thermomonosporaceae</taxon>
        <taxon>Actinomadura</taxon>
    </lineage>
</organism>
<evidence type="ECO:0000313" key="5">
    <source>
        <dbReference type="EMBL" id="GAA2442520.1"/>
    </source>
</evidence>
<evidence type="ECO:0000259" key="4">
    <source>
        <dbReference type="Pfam" id="PF26345"/>
    </source>
</evidence>
<evidence type="ECO:0000313" key="6">
    <source>
        <dbReference type="Proteomes" id="UP001501231"/>
    </source>
</evidence>
<accession>A0ABN3JWT0</accession>
<feature type="compositionally biased region" description="Basic and acidic residues" evidence="1">
    <location>
        <begin position="277"/>
        <end position="294"/>
    </location>
</feature>
<dbReference type="Pfam" id="PF01844">
    <property type="entry name" value="HNH"/>
    <property type="match status" value="1"/>
</dbReference>
<dbReference type="InterPro" id="IPR058813">
    <property type="entry name" value="DNA-SBD_ScoMcrA"/>
</dbReference>
<reference evidence="5 6" key="1">
    <citation type="journal article" date="2019" name="Int. J. Syst. Evol. Microbiol.">
        <title>The Global Catalogue of Microorganisms (GCM) 10K type strain sequencing project: providing services to taxonomists for standard genome sequencing and annotation.</title>
        <authorList>
            <consortium name="The Broad Institute Genomics Platform"/>
            <consortium name="The Broad Institute Genome Sequencing Center for Infectious Disease"/>
            <person name="Wu L."/>
            <person name="Ma J."/>
        </authorList>
    </citation>
    <scope>NUCLEOTIDE SEQUENCE [LARGE SCALE GENOMIC DNA]</scope>
    <source>
        <strain evidence="5 6">JCM 3325</strain>
    </source>
</reference>
<evidence type="ECO:0000259" key="2">
    <source>
        <dbReference type="Pfam" id="PF01844"/>
    </source>
</evidence>
<gene>
    <name evidence="5" type="ORF">GCM10010191_68550</name>
</gene>
<keyword evidence="6" id="KW-1185">Reference proteome</keyword>
<comment type="caution">
    <text evidence="5">The sequence shown here is derived from an EMBL/GenBank/DDBJ whole genome shotgun (WGS) entry which is preliminary data.</text>
</comment>
<protein>
    <recommendedName>
        <fullName evidence="7">HNH endonuclease</fullName>
    </recommendedName>
</protein>
<dbReference type="RefSeq" id="WP_344594640.1">
    <property type="nucleotide sequence ID" value="NZ_BAAARW010000026.1"/>
</dbReference>
<feature type="domain" description="ScoMcrA-like DNA sulfur-binding" evidence="3">
    <location>
        <begin position="98"/>
        <end position="248"/>
    </location>
</feature>